<organism evidence="1 2">
    <name type="scientific">Clostridium isatidis</name>
    <dbReference type="NCBI Taxonomy" id="182773"/>
    <lineage>
        <taxon>Bacteria</taxon>
        <taxon>Bacillati</taxon>
        <taxon>Bacillota</taxon>
        <taxon>Clostridia</taxon>
        <taxon>Eubacteriales</taxon>
        <taxon>Clostridiaceae</taxon>
        <taxon>Clostridium</taxon>
    </lineage>
</organism>
<proteinExistence type="predicted"/>
<dbReference type="KEGG" id="cia:BEN51_05260"/>
<dbReference type="AlphaFoldDB" id="A0A343JBI8"/>
<dbReference type="RefSeq" id="WP_119865036.1">
    <property type="nucleotide sequence ID" value="NZ_CP016786.1"/>
</dbReference>
<keyword evidence="2" id="KW-1185">Reference proteome</keyword>
<evidence type="ECO:0000313" key="1">
    <source>
        <dbReference type="EMBL" id="ASW42896.1"/>
    </source>
</evidence>
<dbReference type="Proteomes" id="UP000264883">
    <property type="component" value="Chromosome"/>
</dbReference>
<protein>
    <submittedName>
        <fullName evidence="1">Uncharacterized protein</fullName>
    </submittedName>
</protein>
<gene>
    <name evidence="1" type="ORF">BEN51_05260</name>
</gene>
<sequence length="139" mass="16913">MIKFKLQKDKLKEIIFKISIKEQDIVKYPFLKRPIMEGKQAKGLYNYEIPLRYLIPIINNINREDLKLDNKSINEFLEFYDEFEEKHYYSISATAKFMKLWREENCPSIYKIYIDREALEINKEIAFKKPCIDLNNIKY</sequence>
<reference evidence="1 2" key="1">
    <citation type="submission" date="2016-08" db="EMBL/GenBank/DDBJ databases">
        <title>Complete Genome Sequence Of The Indigo Reducing Clostridium isatidis DSM15098.</title>
        <authorList>
            <person name="Little G.T."/>
            <person name="Minton N.P."/>
        </authorList>
    </citation>
    <scope>NUCLEOTIDE SEQUENCE [LARGE SCALE GENOMIC DNA]</scope>
    <source>
        <strain evidence="1 2">DSM 15098</strain>
    </source>
</reference>
<dbReference type="OrthoDB" id="1904586at2"/>
<accession>A0A343JBI8</accession>
<dbReference type="EMBL" id="CP016786">
    <property type="protein sequence ID" value="ASW42896.1"/>
    <property type="molecule type" value="Genomic_DNA"/>
</dbReference>
<name>A0A343JBI8_9CLOT</name>
<evidence type="ECO:0000313" key="2">
    <source>
        <dbReference type="Proteomes" id="UP000264883"/>
    </source>
</evidence>